<dbReference type="Proteomes" id="UP000257109">
    <property type="component" value="Unassembled WGS sequence"/>
</dbReference>
<accession>A0A371HIA4</accession>
<evidence type="ECO:0000313" key="2">
    <source>
        <dbReference type="Proteomes" id="UP000257109"/>
    </source>
</evidence>
<dbReference type="OrthoDB" id="1739044at2759"/>
<sequence length="73" mass="8319">MNFGRGFRGETITAPRRRRLANFLGRIWASDLAAIDAFLNKRDKGEHPVVAILANTYYTLDYCSRKKGKGLRC</sequence>
<dbReference type="EMBL" id="QJKJ01002515">
    <property type="protein sequence ID" value="RDY02531.1"/>
    <property type="molecule type" value="Genomic_DNA"/>
</dbReference>
<name>A0A371HIA4_MUCPR</name>
<gene>
    <name evidence="1" type="ORF">CR513_14002</name>
</gene>
<organism evidence="1 2">
    <name type="scientific">Mucuna pruriens</name>
    <name type="common">Velvet bean</name>
    <name type="synonym">Dolichos pruriens</name>
    <dbReference type="NCBI Taxonomy" id="157652"/>
    <lineage>
        <taxon>Eukaryota</taxon>
        <taxon>Viridiplantae</taxon>
        <taxon>Streptophyta</taxon>
        <taxon>Embryophyta</taxon>
        <taxon>Tracheophyta</taxon>
        <taxon>Spermatophyta</taxon>
        <taxon>Magnoliopsida</taxon>
        <taxon>eudicotyledons</taxon>
        <taxon>Gunneridae</taxon>
        <taxon>Pentapetalae</taxon>
        <taxon>rosids</taxon>
        <taxon>fabids</taxon>
        <taxon>Fabales</taxon>
        <taxon>Fabaceae</taxon>
        <taxon>Papilionoideae</taxon>
        <taxon>50 kb inversion clade</taxon>
        <taxon>NPAAA clade</taxon>
        <taxon>indigoferoid/millettioid clade</taxon>
        <taxon>Phaseoleae</taxon>
        <taxon>Mucuna</taxon>
    </lineage>
</organism>
<reference evidence="1" key="1">
    <citation type="submission" date="2018-05" db="EMBL/GenBank/DDBJ databases">
        <title>Draft genome of Mucuna pruriens seed.</title>
        <authorList>
            <person name="Nnadi N.E."/>
            <person name="Vos R."/>
            <person name="Hasami M.H."/>
            <person name="Devisetty U.K."/>
            <person name="Aguiy J.C."/>
        </authorList>
    </citation>
    <scope>NUCLEOTIDE SEQUENCE [LARGE SCALE GENOMIC DNA]</scope>
    <source>
        <strain evidence="1">JCA_2017</strain>
    </source>
</reference>
<proteinExistence type="predicted"/>
<feature type="non-terminal residue" evidence="1">
    <location>
        <position position="1"/>
    </location>
</feature>
<comment type="caution">
    <text evidence="1">The sequence shown here is derived from an EMBL/GenBank/DDBJ whole genome shotgun (WGS) entry which is preliminary data.</text>
</comment>
<evidence type="ECO:0000313" key="1">
    <source>
        <dbReference type="EMBL" id="RDY02531.1"/>
    </source>
</evidence>
<dbReference type="AlphaFoldDB" id="A0A371HIA4"/>
<keyword evidence="2" id="KW-1185">Reference proteome</keyword>
<protein>
    <submittedName>
        <fullName evidence="1">Uncharacterized protein</fullName>
    </submittedName>
</protein>